<sequence length="211" mass="24644">MGNTKEHILNVSFRLFLQKSFKEVTMQEIVEKTGMSKGAFYHYFNSKEQLFLEVVDYFTSEFVMDYSKLSKDSLHQFYHDHIKYDANIAFLQDRMDGESGFNFYALVFEAMKCFPDFRDKQTEYLDAELKAWQEIVHIARAKGEIDSHMTDEQIARLFISINDGVGMRRVMTGNIKDVPEEVLAAWDGLYQELKALIFLIIANRTSGLEIR</sequence>
<dbReference type="InterPro" id="IPR036271">
    <property type="entry name" value="Tet_transcr_reg_TetR-rel_C_sf"/>
</dbReference>
<dbReference type="OrthoDB" id="9812484at2"/>
<keyword evidence="1 2" id="KW-0238">DNA-binding</keyword>
<dbReference type="PANTHER" id="PTHR43479:SF11">
    <property type="entry name" value="ACREF_ENVCD OPERON REPRESSOR-RELATED"/>
    <property type="match status" value="1"/>
</dbReference>
<evidence type="ECO:0000313" key="5">
    <source>
        <dbReference type="Proteomes" id="UP000003240"/>
    </source>
</evidence>
<dbReference type="InterPro" id="IPR050624">
    <property type="entry name" value="HTH-type_Tx_Regulator"/>
</dbReference>
<feature type="domain" description="HTH tetR-type" evidence="3">
    <location>
        <begin position="2"/>
        <end position="62"/>
    </location>
</feature>
<evidence type="ECO:0000259" key="3">
    <source>
        <dbReference type="PROSITE" id="PS50977"/>
    </source>
</evidence>
<dbReference type="RefSeq" id="WP_004097521.1">
    <property type="nucleotide sequence ID" value="NZ_AFGF01000163.1"/>
</dbReference>
<dbReference type="GO" id="GO:0003677">
    <property type="term" value="F:DNA binding"/>
    <property type="evidence" value="ECO:0007669"/>
    <property type="project" value="UniProtKB-UniRule"/>
</dbReference>
<feature type="DNA-binding region" description="H-T-H motif" evidence="2">
    <location>
        <begin position="25"/>
        <end position="44"/>
    </location>
</feature>
<protein>
    <submittedName>
        <fullName evidence="4">TetR family transcriptional regulator</fullName>
    </submittedName>
</protein>
<accession>F7NMA3</accession>
<dbReference type="Pfam" id="PF00440">
    <property type="entry name" value="TetR_N"/>
    <property type="match status" value="1"/>
</dbReference>
<evidence type="ECO:0000256" key="1">
    <source>
        <dbReference type="ARBA" id="ARBA00023125"/>
    </source>
</evidence>
<dbReference type="InterPro" id="IPR009057">
    <property type="entry name" value="Homeodomain-like_sf"/>
</dbReference>
<dbReference type="eggNOG" id="COG1309">
    <property type="taxonomic scope" value="Bacteria"/>
</dbReference>
<proteinExistence type="predicted"/>
<dbReference type="AlphaFoldDB" id="F7NMA3"/>
<dbReference type="SUPFAM" id="SSF48498">
    <property type="entry name" value="Tetracyclin repressor-like, C-terminal domain"/>
    <property type="match status" value="1"/>
</dbReference>
<evidence type="ECO:0000313" key="4">
    <source>
        <dbReference type="EMBL" id="EGO62841.1"/>
    </source>
</evidence>
<comment type="caution">
    <text evidence="4">The sequence shown here is derived from an EMBL/GenBank/DDBJ whole genome shotgun (WGS) entry which is preliminary data.</text>
</comment>
<evidence type="ECO:0000256" key="2">
    <source>
        <dbReference type="PROSITE-ProRule" id="PRU00335"/>
    </source>
</evidence>
<gene>
    <name evidence="4" type="ORF">ALO_16152</name>
</gene>
<name>F7NMA3_9FIRM</name>
<dbReference type="SUPFAM" id="SSF46689">
    <property type="entry name" value="Homeodomain-like"/>
    <property type="match status" value="1"/>
</dbReference>
<dbReference type="PANTHER" id="PTHR43479">
    <property type="entry name" value="ACREF/ENVCD OPERON REPRESSOR-RELATED"/>
    <property type="match status" value="1"/>
</dbReference>
<organism evidence="4 5">
    <name type="scientific">Acetonema longum DSM 6540</name>
    <dbReference type="NCBI Taxonomy" id="1009370"/>
    <lineage>
        <taxon>Bacteria</taxon>
        <taxon>Bacillati</taxon>
        <taxon>Bacillota</taxon>
        <taxon>Negativicutes</taxon>
        <taxon>Acetonemataceae</taxon>
        <taxon>Acetonema</taxon>
    </lineage>
</organism>
<dbReference type="STRING" id="1009370.ALO_16152"/>
<dbReference type="InterPro" id="IPR001647">
    <property type="entry name" value="HTH_TetR"/>
</dbReference>
<keyword evidence="5" id="KW-1185">Reference proteome</keyword>
<dbReference type="PRINTS" id="PR00455">
    <property type="entry name" value="HTHTETR"/>
</dbReference>
<dbReference type="Proteomes" id="UP000003240">
    <property type="component" value="Unassembled WGS sequence"/>
</dbReference>
<reference evidence="4 5" key="1">
    <citation type="journal article" date="2011" name="EMBO J.">
        <title>Structural diversity of bacterial flagellar motors.</title>
        <authorList>
            <person name="Chen S."/>
            <person name="Beeby M."/>
            <person name="Murphy G.E."/>
            <person name="Leadbetter J.R."/>
            <person name="Hendrixson D.R."/>
            <person name="Briegel A."/>
            <person name="Li Z."/>
            <person name="Shi J."/>
            <person name="Tocheva E.I."/>
            <person name="Muller A."/>
            <person name="Dobro M.J."/>
            <person name="Jensen G.J."/>
        </authorList>
    </citation>
    <scope>NUCLEOTIDE SEQUENCE [LARGE SCALE GENOMIC DNA]</scope>
    <source>
        <strain evidence="4 5">DSM 6540</strain>
    </source>
</reference>
<dbReference type="Gene3D" id="1.10.357.10">
    <property type="entry name" value="Tetracycline Repressor, domain 2"/>
    <property type="match status" value="1"/>
</dbReference>
<dbReference type="EMBL" id="AFGF01000163">
    <property type="protein sequence ID" value="EGO62841.1"/>
    <property type="molecule type" value="Genomic_DNA"/>
</dbReference>
<dbReference type="PROSITE" id="PS50977">
    <property type="entry name" value="HTH_TETR_2"/>
    <property type="match status" value="1"/>
</dbReference>